<feature type="compositionally biased region" description="Low complexity" evidence="1">
    <location>
        <begin position="347"/>
        <end position="370"/>
    </location>
</feature>
<name>A0A448XGU3_9PLAT</name>
<dbReference type="SMART" id="SM00233">
    <property type="entry name" value="PH"/>
    <property type="match status" value="1"/>
</dbReference>
<organism evidence="3 4">
    <name type="scientific">Protopolystoma xenopodis</name>
    <dbReference type="NCBI Taxonomy" id="117903"/>
    <lineage>
        <taxon>Eukaryota</taxon>
        <taxon>Metazoa</taxon>
        <taxon>Spiralia</taxon>
        <taxon>Lophotrochozoa</taxon>
        <taxon>Platyhelminthes</taxon>
        <taxon>Monogenea</taxon>
        <taxon>Polyopisthocotylea</taxon>
        <taxon>Polystomatidea</taxon>
        <taxon>Polystomatidae</taxon>
        <taxon>Protopolystoma</taxon>
    </lineage>
</organism>
<feature type="region of interest" description="Disordered" evidence="1">
    <location>
        <begin position="153"/>
        <end position="177"/>
    </location>
</feature>
<evidence type="ECO:0000256" key="1">
    <source>
        <dbReference type="SAM" id="MobiDB-lite"/>
    </source>
</evidence>
<dbReference type="EMBL" id="CAAALY010251600">
    <property type="protein sequence ID" value="VEL36177.1"/>
    <property type="molecule type" value="Genomic_DNA"/>
</dbReference>
<feature type="compositionally biased region" description="Polar residues" evidence="1">
    <location>
        <begin position="153"/>
        <end position="163"/>
    </location>
</feature>
<accession>A0A448XGU3</accession>
<dbReference type="Gene3D" id="2.30.29.30">
    <property type="entry name" value="Pleckstrin-homology domain (PH domain)/Phosphotyrosine-binding domain (PTB)"/>
    <property type="match status" value="1"/>
</dbReference>
<comment type="caution">
    <text evidence="3">The sequence shown here is derived from an EMBL/GenBank/DDBJ whole genome shotgun (WGS) entry which is preliminary data.</text>
</comment>
<dbReference type="AlphaFoldDB" id="A0A448XGU3"/>
<feature type="region of interest" description="Disordered" evidence="1">
    <location>
        <begin position="334"/>
        <end position="370"/>
    </location>
</feature>
<sequence length="417" mass="42954">MNFDIPNHFETVLPVTKDPTLMLPRRSLAHSSIASRRLSAGLSGVSVTGLVGLGGISTLPTLEAAAISCGSTATGSVSAATVSPWTLAGTLFHRHKPAKWMRLGVCLLTRAARLIGHKGSPNQILAFFPVPAAATPPVQLDLKASADATTVSSLTNSLSGTNGSPNHSTSFPSSSASISIQTTPPTVHFMPTTHPSLVVFLVGAVGVYAGRDSGKEHVIKVTHPQQGTTVLAAESMEQAMTWIEQINLYARGFTPTQTVCFLELSSGNAAVSSGQAGYFRSNSHINSSASASGVFSSPSTAASPMFASSSLLAATTNNLSESIPVTSIHSAPPAGQSYQLVTPQTSPAGQAPNPNPGAGPTDVPSSASSSIISGQLNLNQQQLSNCLAGNSPTLESFSPHLASSVSCRDQHYQFISP</sequence>
<evidence type="ECO:0000259" key="2">
    <source>
        <dbReference type="SMART" id="SM00233"/>
    </source>
</evidence>
<dbReference type="SUPFAM" id="SSF50729">
    <property type="entry name" value="PH domain-like"/>
    <property type="match status" value="1"/>
</dbReference>
<dbReference type="InterPro" id="IPR011993">
    <property type="entry name" value="PH-like_dom_sf"/>
</dbReference>
<dbReference type="InterPro" id="IPR001849">
    <property type="entry name" value="PH_domain"/>
</dbReference>
<proteinExistence type="predicted"/>
<reference evidence="3" key="1">
    <citation type="submission" date="2018-11" db="EMBL/GenBank/DDBJ databases">
        <authorList>
            <consortium name="Pathogen Informatics"/>
        </authorList>
    </citation>
    <scope>NUCLEOTIDE SEQUENCE</scope>
</reference>
<dbReference type="Proteomes" id="UP000784294">
    <property type="component" value="Unassembled WGS sequence"/>
</dbReference>
<feature type="compositionally biased region" description="Low complexity" evidence="1">
    <location>
        <begin position="164"/>
        <end position="177"/>
    </location>
</feature>
<dbReference type="OrthoDB" id="6256281at2759"/>
<evidence type="ECO:0000313" key="4">
    <source>
        <dbReference type="Proteomes" id="UP000784294"/>
    </source>
</evidence>
<feature type="domain" description="PH" evidence="2">
    <location>
        <begin position="85"/>
        <end position="253"/>
    </location>
</feature>
<feature type="compositionally biased region" description="Polar residues" evidence="1">
    <location>
        <begin position="336"/>
        <end position="346"/>
    </location>
</feature>
<keyword evidence="4" id="KW-1185">Reference proteome</keyword>
<gene>
    <name evidence="3" type="ORF">PXEA_LOCUS29617</name>
</gene>
<protein>
    <recommendedName>
        <fullName evidence="2">PH domain-containing protein</fullName>
    </recommendedName>
</protein>
<evidence type="ECO:0000313" key="3">
    <source>
        <dbReference type="EMBL" id="VEL36177.1"/>
    </source>
</evidence>